<dbReference type="InterPro" id="IPR003423">
    <property type="entry name" value="OMP_efflux"/>
</dbReference>
<dbReference type="InterPro" id="IPR051906">
    <property type="entry name" value="TolC-like"/>
</dbReference>
<reference evidence="9 10" key="1">
    <citation type="journal article" date="2018" name="Nat. Biotechnol.">
        <title>A standardized bacterial taxonomy based on genome phylogeny substantially revises the tree of life.</title>
        <authorList>
            <person name="Parks D.H."/>
            <person name="Chuvochina M."/>
            <person name="Waite D.W."/>
            <person name="Rinke C."/>
            <person name="Skarshewski A."/>
            <person name="Chaumeil P.A."/>
            <person name="Hugenholtz P."/>
        </authorList>
    </citation>
    <scope>NUCLEOTIDE SEQUENCE [LARGE SCALE GENOMIC DNA]</scope>
    <source>
        <strain evidence="9">UBA8844</strain>
    </source>
</reference>
<evidence type="ECO:0000313" key="10">
    <source>
        <dbReference type="Proteomes" id="UP000264071"/>
    </source>
</evidence>
<evidence type="ECO:0000256" key="6">
    <source>
        <dbReference type="ARBA" id="ARBA00023136"/>
    </source>
</evidence>
<evidence type="ECO:0000256" key="2">
    <source>
        <dbReference type="ARBA" id="ARBA00007613"/>
    </source>
</evidence>
<keyword evidence="6" id="KW-0472">Membrane</keyword>
<evidence type="ECO:0000256" key="3">
    <source>
        <dbReference type="ARBA" id="ARBA00022448"/>
    </source>
</evidence>
<dbReference type="GO" id="GO:0015562">
    <property type="term" value="F:efflux transmembrane transporter activity"/>
    <property type="evidence" value="ECO:0007669"/>
    <property type="project" value="InterPro"/>
</dbReference>
<dbReference type="GO" id="GO:0015288">
    <property type="term" value="F:porin activity"/>
    <property type="evidence" value="ECO:0007669"/>
    <property type="project" value="TreeGrafter"/>
</dbReference>
<keyword evidence="4" id="KW-1134">Transmembrane beta strand</keyword>
<evidence type="ECO:0000256" key="5">
    <source>
        <dbReference type="ARBA" id="ARBA00022692"/>
    </source>
</evidence>
<comment type="subcellular location">
    <subcellularLocation>
        <location evidence="1">Cell outer membrane</location>
    </subcellularLocation>
</comment>
<comment type="similarity">
    <text evidence="2">Belongs to the outer membrane factor (OMF) (TC 1.B.17) family.</text>
</comment>
<dbReference type="AlphaFoldDB" id="A0A3D4V6D2"/>
<accession>A0A3D4V6D2</accession>
<dbReference type="SUPFAM" id="SSF56954">
    <property type="entry name" value="Outer membrane efflux proteins (OEP)"/>
    <property type="match status" value="1"/>
</dbReference>
<keyword evidence="3" id="KW-0813">Transport</keyword>
<sequence length="470" mass="50650">MNARGRTHTMLSFRWSTIRHSALALCLAIPGFASRSAAQGAITITFDDAIRLSLKQSVAVRQAENTVAASTETVRQRSSAFLPSFSLSTNTSESYGYTFNQNEGRIVDQTTTSVNLNANSALTVYDGGRNIAQLKEARLSNNANDADLSRARQTAVFTAASGFLTLVQREEQVRVQRDNLSAQMAQDTAIQRMVRAGARPISDQYQQQATVASSQYSLVTAQRDRELARVALMRALQLDPRGEYNFVAPAMADSMQILRFNLDSLLVKALGSRADLEALDTRLEATAFTVRNAAGSRLPQVSMSLGYGTAFNSASELSFGNQFNQRRSGSLGLALSVPIFDRRQASVAAQQARIAADNARLSVQDRRLAIGSEVREAYLNHTAAVEQYDAARVQLAAADLAANTQARRYAVGAGTLVEVTAARAQLVQAASAVVSAKYALAFQQSLMSYYVGDMVPESTSLAGLSGASSR</sequence>
<keyword evidence="8" id="KW-0732">Signal</keyword>
<dbReference type="Proteomes" id="UP000264071">
    <property type="component" value="Unassembled WGS sequence"/>
</dbReference>
<evidence type="ECO:0000256" key="1">
    <source>
        <dbReference type="ARBA" id="ARBA00004442"/>
    </source>
</evidence>
<dbReference type="Gene3D" id="1.20.1600.10">
    <property type="entry name" value="Outer membrane efflux proteins (OEP)"/>
    <property type="match status" value="1"/>
</dbReference>
<name>A0A3D4V6D2_9BACT</name>
<dbReference type="GO" id="GO:0009279">
    <property type="term" value="C:cell outer membrane"/>
    <property type="evidence" value="ECO:0007669"/>
    <property type="project" value="UniProtKB-SubCell"/>
</dbReference>
<gene>
    <name evidence="9" type="ORF">DGD08_05550</name>
</gene>
<dbReference type="PANTHER" id="PTHR30026">
    <property type="entry name" value="OUTER MEMBRANE PROTEIN TOLC"/>
    <property type="match status" value="1"/>
</dbReference>
<evidence type="ECO:0000256" key="7">
    <source>
        <dbReference type="ARBA" id="ARBA00023237"/>
    </source>
</evidence>
<keyword evidence="5" id="KW-0812">Transmembrane</keyword>
<organism evidence="9 10">
    <name type="scientific">Gemmatimonas aurantiaca</name>
    <dbReference type="NCBI Taxonomy" id="173480"/>
    <lineage>
        <taxon>Bacteria</taxon>
        <taxon>Pseudomonadati</taxon>
        <taxon>Gemmatimonadota</taxon>
        <taxon>Gemmatimonadia</taxon>
        <taxon>Gemmatimonadales</taxon>
        <taxon>Gemmatimonadaceae</taxon>
        <taxon>Gemmatimonas</taxon>
    </lineage>
</organism>
<evidence type="ECO:0000256" key="8">
    <source>
        <dbReference type="SAM" id="SignalP"/>
    </source>
</evidence>
<evidence type="ECO:0000313" key="9">
    <source>
        <dbReference type="EMBL" id="HCT56661.1"/>
    </source>
</evidence>
<comment type="caution">
    <text evidence="9">The sequence shown here is derived from an EMBL/GenBank/DDBJ whole genome shotgun (WGS) entry which is preliminary data.</text>
</comment>
<dbReference type="GO" id="GO:1990281">
    <property type="term" value="C:efflux pump complex"/>
    <property type="evidence" value="ECO:0007669"/>
    <property type="project" value="TreeGrafter"/>
</dbReference>
<feature type="signal peptide" evidence="8">
    <location>
        <begin position="1"/>
        <end position="24"/>
    </location>
</feature>
<proteinExistence type="inferred from homology"/>
<keyword evidence="7" id="KW-0998">Cell outer membrane</keyword>
<feature type="chain" id="PRO_5017649388" evidence="8">
    <location>
        <begin position="25"/>
        <end position="470"/>
    </location>
</feature>
<dbReference type="PANTHER" id="PTHR30026:SF20">
    <property type="entry name" value="OUTER MEMBRANE PROTEIN TOLC"/>
    <property type="match status" value="1"/>
</dbReference>
<dbReference type="Pfam" id="PF02321">
    <property type="entry name" value="OEP"/>
    <property type="match status" value="2"/>
</dbReference>
<dbReference type="EMBL" id="DPIY01000006">
    <property type="protein sequence ID" value="HCT56661.1"/>
    <property type="molecule type" value="Genomic_DNA"/>
</dbReference>
<evidence type="ECO:0000256" key="4">
    <source>
        <dbReference type="ARBA" id="ARBA00022452"/>
    </source>
</evidence>
<protein>
    <submittedName>
        <fullName evidence="9">TolC family protein</fullName>
    </submittedName>
</protein>